<dbReference type="VEuPathDB" id="GiardiaDB:GL50803_0025715"/>
<dbReference type="AlphaFoldDB" id="V6TK16"/>
<evidence type="ECO:0000313" key="3">
    <source>
        <dbReference type="Proteomes" id="UP000018320"/>
    </source>
</evidence>
<name>V6TK16_GIAIN</name>
<dbReference type="VEuPathDB" id="GiardiaDB:QR46_1162"/>
<evidence type="ECO:0000313" key="2">
    <source>
        <dbReference type="EMBL" id="ESU39323.1"/>
    </source>
</evidence>
<proteinExistence type="predicted"/>
<evidence type="ECO:0000256" key="1">
    <source>
        <dbReference type="SAM" id="MobiDB-lite"/>
    </source>
</evidence>
<dbReference type="VEuPathDB" id="GiardiaDB:GL50581_33"/>
<dbReference type="EMBL" id="AHGT01000004">
    <property type="protein sequence ID" value="ESU39323.1"/>
    <property type="molecule type" value="Genomic_DNA"/>
</dbReference>
<feature type="region of interest" description="Disordered" evidence="1">
    <location>
        <begin position="26"/>
        <end position="49"/>
    </location>
</feature>
<dbReference type="VEuPathDB" id="GiardiaDB:DHA2_151069"/>
<sequence length="195" mass="20977">VSRPFTVHKNLMPLGDAFHLPQIQMRRGSVTKPPPSILGGSKENSPEEQLRTRLPALRSAAYQRPIVHQKDSSPALEKSSLRLSTGLGASGHGPFALPLSPCLSAVCSTNAGSTGSSYVATPLQLSQTGMCVGSPIVEGLAGIPPREVEPKIVSMFKYKGGEMTIINRMIRMYTSHNLGSIYELRRLILGGERLS</sequence>
<protein>
    <submittedName>
        <fullName evidence="2">Uncharacterized protein</fullName>
    </submittedName>
</protein>
<feature type="non-terminal residue" evidence="2">
    <location>
        <position position="1"/>
    </location>
</feature>
<gene>
    <name evidence="2" type="ORF">DHA2_151069</name>
</gene>
<dbReference type="Proteomes" id="UP000018320">
    <property type="component" value="Unassembled WGS sequence"/>
</dbReference>
<comment type="caution">
    <text evidence="2">The sequence shown here is derived from an EMBL/GenBank/DDBJ whole genome shotgun (WGS) entry which is preliminary data.</text>
</comment>
<reference evidence="3" key="1">
    <citation type="submission" date="2012-02" db="EMBL/GenBank/DDBJ databases">
        <title>Genome sequencing of Giardia lamblia Genotypes A2 and B isolates (DH and GS) and comparative analysis with the genomes of Genotypes A1 and E (WB and Pig).</title>
        <authorList>
            <person name="Adam R."/>
            <person name="Dahlstrom E."/>
            <person name="Martens C."/>
            <person name="Bruno D."/>
            <person name="Barbian K."/>
            <person name="Porcella S.F."/>
            <person name="Nash T."/>
        </authorList>
    </citation>
    <scope>NUCLEOTIDE SEQUENCE</scope>
    <source>
        <strain evidence="3">DH</strain>
    </source>
</reference>
<reference evidence="2 3" key="2">
    <citation type="journal article" date="2013" name="Genome Biol. Evol.">
        <title>Genome sequencing of Giardia lamblia genotypes A2 and B isolates (DH and GS) and comparative analysis with the genomes of genotypes A1 and E (WB and Pig).</title>
        <authorList>
            <person name="Adam R.D."/>
            <person name="Dahlstrom E.W."/>
            <person name="Martens C.A."/>
            <person name="Bruno D.P."/>
            <person name="Barbian K.D."/>
            <person name="Ricklefs S.M."/>
            <person name="Hernandez M.M."/>
            <person name="Narla N.P."/>
            <person name="Patel R.B."/>
            <person name="Porcella S.F."/>
            <person name="Nash T.E."/>
        </authorList>
    </citation>
    <scope>NUCLEOTIDE SEQUENCE [LARGE SCALE GENOMIC DNA]</scope>
    <source>
        <strain evidence="2 3">DH</strain>
    </source>
</reference>
<accession>V6TK16</accession>
<organism evidence="2 3">
    <name type="scientific">Giardia intestinalis</name>
    <name type="common">Giardia lamblia</name>
    <dbReference type="NCBI Taxonomy" id="5741"/>
    <lineage>
        <taxon>Eukaryota</taxon>
        <taxon>Metamonada</taxon>
        <taxon>Diplomonadida</taxon>
        <taxon>Hexamitidae</taxon>
        <taxon>Giardiinae</taxon>
        <taxon>Giardia</taxon>
    </lineage>
</organism>